<accession>A0A7K3WHY3</accession>
<evidence type="ECO:0000256" key="1">
    <source>
        <dbReference type="SAM" id="MobiDB-lite"/>
    </source>
</evidence>
<evidence type="ECO:0000313" key="2">
    <source>
        <dbReference type="EMBL" id="NEL56105.1"/>
    </source>
</evidence>
<comment type="caution">
    <text evidence="2">The sequence shown here is derived from an EMBL/GenBank/DDBJ whole genome shotgun (WGS) entry which is preliminary data.</text>
</comment>
<dbReference type="InterPro" id="IPR036890">
    <property type="entry name" value="HATPase_C_sf"/>
</dbReference>
<dbReference type="AlphaFoldDB" id="A0A7K3WHY3"/>
<feature type="compositionally biased region" description="Low complexity" evidence="1">
    <location>
        <begin position="112"/>
        <end position="122"/>
    </location>
</feature>
<gene>
    <name evidence="2" type="ORF">G1H19_19200</name>
</gene>
<organism evidence="2 3">
    <name type="scientific">Goekera deserti</name>
    <dbReference type="NCBI Taxonomy" id="2497753"/>
    <lineage>
        <taxon>Bacteria</taxon>
        <taxon>Bacillati</taxon>
        <taxon>Actinomycetota</taxon>
        <taxon>Actinomycetes</taxon>
        <taxon>Geodermatophilales</taxon>
        <taxon>Geodermatophilaceae</taxon>
        <taxon>Goekera</taxon>
    </lineage>
</organism>
<name>A0A7K3WHY3_9ACTN</name>
<evidence type="ECO:0000313" key="3">
    <source>
        <dbReference type="Proteomes" id="UP000470470"/>
    </source>
</evidence>
<sequence>MAAPHPAGSPPTTTAELRRRVLAAWADSPARFREDANAEEDLVRGGYRDRLLVELAQNAADAAARSGQPGRLRLELTGDRLRAANTGAPLDDAGVQALATLRASAKRGPVDPGSAESAAAPGAGPGAGEGPVGGTVGRFGVGFAAVLAVSDEPAVVSRGRSVRFSAADTRAAVAAVGALAGELAARDGAVPVLRLPFDTTGTPPEGFATEVLLPLLPGAVDVVRAALAQLDPALLLALPALARVDVVLDGHTRTVTAAPDGATVRLTDDDRTTTWQVLRRSGELPAGLLADRPVEERCRRDWTLTWALPLDDEGHPRPLTGAQVLHAPTHGDEPLSLPVRLVAPFPLGPDRRRVLPGPVTDALVQEAAAAFADLVTALSPDPALLRLVPPVGLAAGELDAALCRAVLDRLTRSAWLPAADPEEPALLPARAVALDDATGPRVAALTGVLPGLLPHDWSRRPDAPVLRALGVRRAGLADVVEAVRGVRRPPAWWAGLFASLEHADRDELAALPVPLADGRTAQRPAGVLLADDGLPVARLAALGLPIAEPAATAGAARRVLERLGARPAIAAAVLEDPAVRAAVEDSLDRADEVDAPGPWQDGPDPEELAATVLALVAAAGTPAGALPWLAELALPDADGGWAPAGELVLPGSPLEGVLEPGALGRLDPRFAAGRDGDALRAVGVLDGFALVRADDPEELDVDRVGEWVDACLDRLPAGTPPGWPPVVAVRDLELVADWDRALPLLAALPAQVRDDVRIGDTLVPGYLRWWLRTSPVLGGRCPDRLRHPDAHSLQGLYEPAEASPAVLDLLAPARSVADLLADPDGAEELLTRLGDPRRTVQPDVLRTVYRALAEALHGLEVSPPARVRVDVDRVVPDAVVLDAPWLQPLVDQPLVPAGGAPGPVADLLDLPLASETVQARVTSRPARVVPWADVPGASLAAARLGLRELPGQVAVHTRLTVTGGVEVGWWPGDADGPDATDGTPAALGRALAWRHGRWPSRQTLAEAFAAPDAAGALAAEDAVD</sequence>
<dbReference type="RefSeq" id="WP_162392385.1">
    <property type="nucleotide sequence ID" value="NZ_JAABOZ010000001.1"/>
</dbReference>
<feature type="region of interest" description="Disordered" evidence="1">
    <location>
        <begin position="104"/>
        <end position="131"/>
    </location>
</feature>
<dbReference type="SUPFAM" id="SSF55874">
    <property type="entry name" value="ATPase domain of HSP90 chaperone/DNA topoisomerase II/histidine kinase"/>
    <property type="match status" value="1"/>
</dbReference>
<dbReference type="Proteomes" id="UP000470470">
    <property type="component" value="Unassembled WGS sequence"/>
</dbReference>
<dbReference type="EMBL" id="JAAGWK010000030">
    <property type="protein sequence ID" value="NEL56105.1"/>
    <property type="molecule type" value="Genomic_DNA"/>
</dbReference>
<reference evidence="2 3" key="1">
    <citation type="submission" date="2020-02" db="EMBL/GenBank/DDBJ databases">
        <title>The whole genome sequence of CPCC 205119.</title>
        <authorList>
            <person name="Jiang Z."/>
        </authorList>
    </citation>
    <scope>NUCLEOTIDE SEQUENCE [LARGE SCALE GENOMIC DNA]</scope>
    <source>
        <strain evidence="2 3">CPCC 205119</strain>
    </source>
</reference>
<proteinExistence type="predicted"/>
<protein>
    <recommendedName>
        <fullName evidence="4">Molecular chaperone Hsp90</fullName>
    </recommendedName>
</protein>
<evidence type="ECO:0008006" key="4">
    <source>
        <dbReference type="Google" id="ProtNLM"/>
    </source>
</evidence>
<keyword evidence="3" id="KW-1185">Reference proteome</keyword>